<dbReference type="STRING" id="349163.Acry_0753"/>
<dbReference type="Proteomes" id="UP000000245">
    <property type="component" value="Chromosome"/>
</dbReference>
<gene>
    <name evidence="2" type="ordered locus">Acry_0753</name>
</gene>
<organism evidence="2 3">
    <name type="scientific">Acidiphilium cryptum (strain JF-5)</name>
    <dbReference type="NCBI Taxonomy" id="349163"/>
    <lineage>
        <taxon>Bacteria</taxon>
        <taxon>Pseudomonadati</taxon>
        <taxon>Pseudomonadota</taxon>
        <taxon>Alphaproteobacteria</taxon>
        <taxon>Acetobacterales</taxon>
        <taxon>Acidocellaceae</taxon>
        <taxon>Acidiphilium</taxon>
    </lineage>
</organism>
<evidence type="ECO:0000256" key="1">
    <source>
        <dbReference type="SAM" id="MobiDB-lite"/>
    </source>
</evidence>
<reference evidence="2 3" key="1">
    <citation type="submission" date="2007-05" db="EMBL/GenBank/DDBJ databases">
        <title>Complete sequence of chromosome of Acidiphilium cryptum JF-5.</title>
        <authorList>
            <consortium name="US DOE Joint Genome Institute"/>
            <person name="Copeland A."/>
            <person name="Lucas S."/>
            <person name="Lapidus A."/>
            <person name="Barry K."/>
            <person name="Detter J.C."/>
            <person name="Glavina del Rio T."/>
            <person name="Hammon N."/>
            <person name="Israni S."/>
            <person name="Dalin E."/>
            <person name="Tice H."/>
            <person name="Pitluck S."/>
            <person name="Sims D."/>
            <person name="Brettin T."/>
            <person name="Bruce D."/>
            <person name="Han C."/>
            <person name="Schmutz J."/>
            <person name="Larimer F."/>
            <person name="Land M."/>
            <person name="Hauser L."/>
            <person name="Kyrpides N."/>
            <person name="Kim E."/>
            <person name="Magnuson T."/>
            <person name="Richardson P."/>
        </authorList>
    </citation>
    <scope>NUCLEOTIDE SEQUENCE [LARGE SCALE GENOMIC DNA]</scope>
    <source>
        <strain evidence="2 3">JF-5</strain>
    </source>
</reference>
<keyword evidence="3" id="KW-1185">Reference proteome</keyword>
<protein>
    <submittedName>
        <fullName evidence="2">Uncharacterized protein</fullName>
    </submittedName>
</protein>
<accession>A5FWJ1</accession>
<proteinExistence type="predicted"/>
<feature type="region of interest" description="Disordered" evidence="1">
    <location>
        <begin position="103"/>
        <end position="136"/>
    </location>
</feature>
<sequence length="136" mass="14643">MGNVTRSSFFHAILPPMRRMLALFCVIPLAGCGIGTGATVAANVVTLTTIHRTVPDAVVSLISGRNCSMVRLDEQKSYCVPKYVPPPPPPYCTQTLGDPECWADPEKLPDHAPQIAEGPYKLTTPAQIASAEGRWP</sequence>
<dbReference type="EMBL" id="CP000697">
    <property type="protein sequence ID" value="ABQ29973.1"/>
    <property type="molecule type" value="Genomic_DNA"/>
</dbReference>
<dbReference type="KEGG" id="acr:Acry_0753"/>
<dbReference type="HOGENOM" id="CLU_1870911_0_0_5"/>
<evidence type="ECO:0000313" key="3">
    <source>
        <dbReference type="Proteomes" id="UP000000245"/>
    </source>
</evidence>
<evidence type="ECO:0000313" key="2">
    <source>
        <dbReference type="EMBL" id="ABQ29973.1"/>
    </source>
</evidence>
<name>A5FWJ1_ACICJ</name>
<dbReference type="AlphaFoldDB" id="A5FWJ1"/>